<name>A0A1R1PXA8_ZANCU</name>
<comment type="caution">
    <text evidence="1">The sequence shown here is derived from an EMBL/GenBank/DDBJ whole genome shotgun (WGS) entry which is preliminary data.</text>
</comment>
<accession>A0A1R1PXA8</accession>
<gene>
    <name evidence="1" type="ORF">AX774_g926</name>
</gene>
<sequence>MDVPLCALLFPLVLPNPNPPPHPLLAFGLLYINILTTNTITIEPAKLHKYILYMSIWSCSSIDLIRKSLCPSAPVYTVKYVTAGRGIPEAHPNAPTVCSSINFSPFHCFTTQLS</sequence>
<organism evidence="1 2">
    <name type="scientific">Zancudomyces culisetae</name>
    <name type="common">Gut fungus</name>
    <name type="synonym">Smittium culisetae</name>
    <dbReference type="NCBI Taxonomy" id="1213189"/>
    <lineage>
        <taxon>Eukaryota</taxon>
        <taxon>Fungi</taxon>
        <taxon>Fungi incertae sedis</taxon>
        <taxon>Zoopagomycota</taxon>
        <taxon>Kickxellomycotina</taxon>
        <taxon>Harpellomycetes</taxon>
        <taxon>Harpellales</taxon>
        <taxon>Legeriomycetaceae</taxon>
        <taxon>Zancudomyces</taxon>
    </lineage>
</organism>
<evidence type="ECO:0000313" key="1">
    <source>
        <dbReference type="EMBL" id="OMH85537.1"/>
    </source>
</evidence>
<dbReference type="EMBL" id="LSSK01000073">
    <property type="protein sequence ID" value="OMH85537.1"/>
    <property type="molecule type" value="Genomic_DNA"/>
</dbReference>
<evidence type="ECO:0000313" key="2">
    <source>
        <dbReference type="Proteomes" id="UP000188320"/>
    </source>
</evidence>
<dbReference type="AlphaFoldDB" id="A0A1R1PXA8"/>
<reference evidence="2" key="1">
    <citation type="submission" date="2017-01" db="EMBL/GenBank/DDBJ databases">
        <authorList>
            <person name="Wang Y."/>
            <person name="White M."/>
            <person name="Kvist S."/>
            <person name="Moncalvo J.-M."/>
        </authorList>
    </citation>
    <scope>NUCLEOTIDE SEQUENCE [LARGE SCALE GENOMIC DNA]</scope>
    <source>
        <strain evidence="2">COL-18-3</strain>
    </source>
</reference>
<dbReference type="Proteomes" id="UP000188320">
    <property type="component" value="Unassembled WGS sequence"/>
</dbReference>
<protein>
    <submittedName>
        <fullName evidence="1">Uncharacterized protein</fullName>
    </submittedName>
</protein>
<keyword evidence="2" id="KW-1185">Reference proteome</keyword>
<proteinExistence type="predicted"/>